<dbReference type="GO" id="GO:0016616">
    <property type="term" value="F:oxidoreductase activity, acting on the CH-OH group of donors, NAD or NADP as acceptor"/>
    <property type="evidence" value="ECO:0007669"/>
    <property type="project" value="TreeGrafter"/>
</dbReference>
<keyword evidence="3" id="KW-1185">Reference proteome</keyword>
<dbReference type="PATRIC" id="fig|1247726.3.peg.3383"/>
<protein>
    <submittedName>
        <fullName evidence="2">Putative gluconate 5-dehydrogenase</fullName>
    </submittedName>
</protein>
<dbReference type="eggNOG" id="COG1028">
    <property type="taxonomic scope" value="Bacteria"/>
</dbReference>
<sequence length="259" mass="28159">MINTDKNTLFDLSNQVALVTGSTRGLGYEIARGLGQAGATVIVHGRDENSAQATSRKLADAGLASAWVAFDLDDRAGCQRAFAQIWDDHQRLDILVNNASIRMRRPLQHIDTMELEAITRTNVLSTIEISRAAVSLMKRNHYGRVITISSIAGQIIRFGDFIYPVTKQALNTVTRSLAVEFGRDGILSNAVAPGTFATQFNQALIENPDNIAKMQERNPLQRWGDPVEIVGPVLFLASAAASYVNGQILAVDGGFSISF</sequence>
<dbReference type="NCBIfam" id="NF004778">
    <property type="entry name" value="PRK06124.1"/>
    <property type="match status" value="1"/>
</dbReference>
<organism evidence="2 3">
    <name type="scientific">Advenella mimigardefordensis (strain DSM 17166 / LMG 22922 / DPN7)</name>
    <dbReference type="NCBI Taxonomy" id="1247726"/>
    <lineage>
        <taxon>Bacteria</taxon>
        <taxon>Pseudomonadati</taxon>
        <taxon>Pseudomonadota</taxon>
        <taxon>Betaproteobacteria</taxon>
        <taxon>Burkholderiales</taxon>
        <taxon>Alcaligenaceae</taxon>
    </lineage>
</organism>
<dbReference type="PANTHER" id="PTHR42760">
    <property type="entry name" value="SHORT-CHAIN DEHYDROGENASES/REDUCTASES FAMILY MEMBER"/>
    <property type="match status" value="1"/>
</dbReference>
<dbReference type="PRINTS" id="PR00080">
    <property type="entry name" value="SDRFAMILY"/>
</dbReference>
<dbReference type="HOGENOM" id="CLU_010194_1_1_4"/>
<dbReference type="InterPro" id="IPR020904">
    <property type="entry name" value="Sc_DH/Rdtase_CS"/>
</dbReference>
<dbReference type="FunFam" id="3.40.50.720:FF:000084">
    <property type="entry name" value="Short-chain dehydrogenase reductase"/>
    <property type="match status" value="1"/>
</dbReference>
<dbReference type="PRINTS" id="PR00081">
    <property type="entry name" value="GDHRDH"/>
</dbReference>
<dbReference type="PANTHER" id="PTHR42760:SF135">
    <property type="entry name" value="BLL7886 PROTEIN"/>
    <property type="match status" value="1"/>
</dbReference>
<reference evidence="2 3" key="1">
    <citation type="journal article" date="2014" name="Microbiology">
        <title>Unravelling the complete genome sequence of Advenella mimigardefordensis strain DPN7T and novel insights in the catabolism of the xenobiotic polythioester precursor 3,3'-dithiodipropionate.</title>
        <authorList>
            <person name="Wubbeler J.H."/>
            <person name="Hiessl S."/>
            <person name="Schuldes J."/>
            <person name="Thurmer A."/>
            <person name="Daniel R."/>
            <person name="Steinbuchel A."/>
        </authorList>
    </citation>
    <scope>NUCLEOTIDE SEQUENCE [LARGE SCALE GENOMIC DNA]</scope>
    <source>
        <strain evidence="3">DSM 17166 / LMG 22922 / DPN7</strain>
    </source>
</reference>
<dbReference type="EMBL" id="CP003915">
    <property type="protein sequence ID" value="AHG65138.1"/>
    <property type="molecule type" value="Genomic_DNA"/>
</dbReference>
<dbReference type="PROSITE" id="PS00061">
    <property type="entry name" value="ADH_SHORT"/>
    <property type="match status" value="1"/>
</dbReference>
<dbReference type="SUPFAM" id="SSF51735">
    <property type="entry name" value="NAD(P)-binding Rossmann-fold domains"/>
    <property type="match status" value="1"/>
</dbReference>
<dbReference type="InterPro" id="IPR036291">
    <property type="entry name" value="NAD(P)-bd_dom_sf"/>
</dbReference>
<dbReference type="InterPro" id="IPR002347">
    <property type="entry name" value="SDR_fam"/>
</dbReference>
<dbReference type="AlphaFoldDB" id="W0PJF9"/>
<dbReference type="KEGG" id="amim:MIM_c30740"/>
<evidence type="ECO:0000313" key="3">
    <source>
        <dbReference type="Proteomes" id="UP000019095"/>
    </source>
</evidence>
<dbReference type="Pfam" id="PF13561">
    <property type="entry name" value="adh_short_C2"/>
    <property type="match status" value="1"/>
</dbReference>
<dbReference type="GO" id="GO:0030497">
    <property type="term" value="P:fatty acid elongation"/>
    <property type="evidence" value="ECO:0007669"/>
    <property type="project" value="TreeGrafter"/>
</dbReference>
<proteinExistence type="inferred from homology"/>
<dbReference type="Gene3D" id="3.40.50.720">
    <property type="entry name" value="NAD(P)-binding Rossmann-like Domain"/>
    <property type="match status" value="1"/>
</dbReference>
<comment type="similarity">
    <text evidence="1">Belongs to the short-chain dehydrogenases/reductases (SDR) family.</text>
</comment>
<accession>W0PJF9</accession>
<dbReference type="RefSeq" id="WP_025373799.1">
    <property type="nucleotide sequence ID" value="NZ_CP003915.1"/>
</dbReference>
<dbReference type="STRING" id="1247726.MIM_c30740"/>
<evidence type="ECO:0000256" key="1">
    <source>
        <dbReference type="ARBA" id="ARBA00006484"/>
    </source>
</evidence>
<gene>
    <name evidence="2" type="ORF">MIM_c30740</name>
</gene>
<dbReference type="Proteomes" id="UP000019095">
    <property type="component" value="Chromosome"/>
</dbReference>
<name>W0PJF9_ADVMD</name>
<dbReference type="OrthoDB" id="8653364at2"/>
<evidence type="ECO:0000313" key="2">
    <source>
        <dbReference type="EMBL" id="AHG65138.1"/>
    </source>
</evidence>